<sequence length="169" mass="17177">MQENSTVPGKTQESEAAETDTEIPNKPAGDRAALLAGGVVLAACGGLVLYGVLDSGESDRKPANRTPTAAVTYEVTGKGTADITYRARSSSGEAVVVKAATLPWRKTVDVPLGKEPTVSIVLGEKGGQARCTLAIRGEHAQSATATGTFGRATCAAPLPGQAPSDRAEG</sequence>
<reference evidence="3 4" key="1">
    <citation type="submission" date="2015-10" db="EMBL/GenBank/DDBJ databases">
        <title>Draft genome sequence of Streptomyces curacoi DSM 40107, type strain for the species Streptomyces curacoi.</title>
        <authorList>
            <person name="Ruckert C."/>
            <person name="Winkler A."/>
            <person name="Kalinowski J."/>
            <person name="Kampfer P."/>
            <person name="Glaeser S."/>
        </authorList>
    </citation>
    <scope>NUCLEOTIDE SEQUENCE [LARGE SCALE GENOMIC DNA]</scope>
    <source>
        <strain evidence="3 4">DSM 40107</strain>
    </source>
</reference>
<dbReference type="AlphaFoldDB" id="A0A117P832"/>
<comment type="caution">
    <text evidence="3">The sequence shown here is derived from an EMBL/GenBank/DDBJ whole genome shotgun (WGS) entry which is preliminary data.</text>
</comment>
<evidence type="ECO:0000256" key="2">
    <source>
        <dbReference type="SAM" id="Phobius"/>
    </source>
</evidence>
<gene>
    <name evidence="3" type="ORF">AQI70_18075</name>
</gene>
<protein>
    <recommendedName>
        <fullName evidence="5">MmpS family membrane protein</fullName>
    </recommendedName>
</protein>
<proteinExistence type="predicted"/>
<dbReference type="InterPro" id="IPR038468">
    <property type="entry name" value="MmpS_C"/>
</dbReference>
<keyword evidence="2" id="KW-0812">Transmembrane</keyword>
<evidence type="ECO:0000313" key="3">
    <source>
        <dbReference type="EMBL" id="KUM74742.1"/>
    </source>
</evidence>
<evidence type="ECO:0000313" key="4">
    <source>
        <dbReference type="Proteomes" id="UP000054024"/>
    </source>
</evidence>
<evidence type="ECO:0008006" key="5">
    <source>
        <dbReference type="Google" id="ProtNLM"/>
    </source>
</evidence>
<feature type="region of interest" description="Disordered" evidence="1">
    <location>
        <begin position="1"/>
        <end position="28"/>
    </location>
</feature>
<dbReference type="EMBL" id="LMWJ01000013">
    <property type="protein sequence ID" value="KUM74742.1"/>
    <property type="molecule type" value="Genomic_DNA"/>
</dbReference>
<accession>A0A117P832</accession>
<feature type="compositionally biased region" description="Polar residues" evidence="1">
    <location>
        <begin position="1"/>
        <end position="11"/>
    </location>
</feature>
<evidence type="ECO:0000256" key="1">
    <source>
        <dbReference type="SAM" id="MobiDB-lite"/>
    </source>
</evidence>
<organism evidence="3 4">
    <name type="scientific">Streptomyces curacoi</name>
    <dbReference type="NCBI Taxonomy" id="146536"/>
    <lineage>
        <taxon>Bacteria</taxon>
        <taxon>Bacillati</taxon>
        <taxon>Actinomycetota</taxon>
        <taxon>Actinomycetes</taxon>
        <taxon>Kitasatosporales</taxon>
        <taxon>Streptomycetaceae</taxon>
        <taxon>Streptomyces</taxon>
    </lineage>
</organism>
<name>A0A117P832_9ACTN</name>
<dbReference type="Proteomes" id="UP000054024">
    <property type="component" value="Unassembled WGS sequence"/>
</dbReference>
<dbReference type="OrthoDB" id="3697696at2"/>
<dbReference type="Gene3D" id="2.60.40.2880">
    <property type="entry name" value="MmpS1-5, C-terminal soluble domain"/>
    <property type="match status" value="1"/>
</dbReference>
<keyword evidence="4" id="KW-1185">Reference proteome</keyword>
<feature type="transmembrane region" description="Helical" evidence="2">
    <location>
        <begin position="32"/>
        <end position="53"/>
    </location>
</feature>
<keyword evidence="2" id="KW-1133">Transmembrane helix</keyword>
<keyword evidence="2" id="KW-0472">Membrane</keyword>